<feature type="chain" id="PRO_5028944467" evidence="7">
    <location>
        <begin position="20"/>
        <end position="517"/>
    </location>
</feature>
<evidence type="ECO:0000256" key="1">
    <source>
        <dbReference type="ARBA" id="ARBA00009865"/>
    </source>
</evidence>
<comment type="similarity">
    <text evidence="1 6">Belongs to the glycosyl hydrolase 43 family.</text>
</comment>
<gene>
    <name evidence="8" type="ORF">HUW51_21350</name>
</gene>
<keyword evidence="7" id="KW-0732">Signal</keyword>
<dbReference type="PANTHER" id="PTHR42812">
    <property type="entry name" value="BETA-XYLOSIDASE"/>
    <property type="match status" value="1"/>
</dbReference>
<accession>A0A7G7GDA4</accession>
<evidence type="ECO:0000256" key="6">
    <source>
        <dbReference type="RuleBase" id="RU361187"/>
    </source>
</evidence>
<dbReference type="KEGG" id="aswu:HUW51_21350"/>
<dbReference type="InterPro" id="IPR051795">
    <property type="entry name" value="Glycosyl_Hydrlase_43"/>
</dbReference>
<organism evidence="8 9">
    <name type="scientific">Adhaeribacter swui</name>
    <dbReference type="NCBI Taxonomy" id="2086471"/>
    <lineage>
        <taxon>Bacteria</taxon>
        <taxon>Pseudomonadati</taxon>
        <taxon>Bacteroidota</taxon>
        <taxon>Cytophagia</taxon>
        <taxon>Cytophagales</taxon>
        <taxon>Hymenobacteraceae</taxon>
        <taxon>Adhaeribacter</taxon>
    </lineage>
</organism>
<dbReference type="InterPro" id="IPR006710">
    <property type="entry name" value="Glyco_hydro_43"/>
</dbReference>
<evidence type="ECO:0000256" key="4">
    <source>
        <dbReference type="PIRSR" id="PIRSR606710-1"/>
    </source>
</evidence>
<feature type="active site" description="Proton donor" evidence="4">
    <location>
        <position position="205"/>
    </location>
</feature>
<dbReference type="Pfam" id="PF04616">
    <property type="entry name" value="Glyco_hydro_43"/>
    <property type="match status" value="1"/>
</dbReference>
<dbReference type="GO" id="GO:0005975">
    <property type="term" value="P:carbohydrate metabolic process"/>
    <property type="evidence" value="ECO:0007669"/>
    <property type="project" value="InterPro"/>
</dbReference>
<dbReference type="Gene3D" id="2.115.10.20">
    <property type="entry name" value="Glycosyl hydrolase domain, family 43"/>
    <property type="match status" value="1"/>
</dbReference>
<dbReference type="Proteomes" id="UP000515237">
    <property type="component" value="Chromosome"/>
</dbReference>
<dbReference type="PANTHER" id="PTHR42812:SF5">
    <property type="entry name" value="ENDO-ARABINASE"/>
    <property type="match status" value="1"/>
</dbReference>
<evidence type="ECO:0000256" key="5">
    <source>
        <dbReference type="PIRSR" id="PIRSR606710-2"/>
    </source>
</evidence>
<keyword evidence="3 6" id="KW-0326">Glycosidase</keyword>
<feature type="site" description="Important for catalytic activity, responsible for pKa modulation of the active site Glu and correct orientation of both the proton donor and substrate" evidence="5">
    <location>
        <position position="145"/>
    </location>
</feature>
<dbReference type="InterPro" id="IPR023296">
    <property type="entry name" value="Glyco_hydro_beta-prop_sf"/>
</dbReference>
<dbReference type="GO" id="GO:0004553">
    <property type="term" value="F:hydrolase activity, hydrolyzing O-glycosyl compounds"/>
    <property type="evidence" value="ECO:0007669"/>
    <property type="project" value="InterPro"/>
</dbReference>
<dbReference type="EMBL" id="CP055156">
    <property type="protein sequence ID" value="QNF35138.1"/>
    <property type="molecule type" value="Genomic_DNA"/>
</dbReference>
<evidence type="ECO:0000256" key="7">
    <source>
        <dbReference type="SAM" id="SignalP"/>
    </source>
</evidence>
<feature type="signal peptide" evidence="7">
    <location>
        <begin position="1"/>
        <end position="19"/>
    </location>
</feature>
<evidence type="ECO:0000313" key="8">
    <source>
        <dbReference type="EMBL" id="QNF35138.1"/>
    </source>
</evidence>
<proteinExistence type="inferred from homology"/>
<evidence type="ECO:0000313" key="9">
    <source>
        <dbReference type="Proteomes" id="UP000515237"/>
    </source>
</evidence>
<protein>
    <submittedName>
        <fullName evidence="8">Family 43 glycosylhydrolase</fullName>
    </submittedName>
</protein>
<name>A0A7G7GDA4_9BACT</name>
<sequence length="517" mass="57990">MKHYLICLILSFVCLNSIAQSKTPGMYQNPVIAGDFADPSVIRVGNTYYAVGTSSEWGPAYPIYQSKDLVNWQYVGPVFKSLPDWTMGSYWAPELYYRNNTFFVYYTARRKTDQRSYIGVATSKDLSKGFTDHGCLLEWTSEAIDAFVLEDAGKLYITWKAYGLDKGKAIQILGRELTPDGLKDTGNVFTLLQAEPNNWEAGGAEGQAIFKKGKYFYMTYSGNTCCGPECDYQVGIARAEKLQGPWEKFSGNPILKGDENWKCPGHGTVVTTPDNRYFYLHHAYNGTDFTYAGRQGVLSELVWDNNTGWPTFKYGINTPVQAEAPVKVVQQQNLNVAADFKKKPQHIPWVWDVSQPLPAYTVNKGYLQIKNNSVLPVGSFLGMVIKKGTYTFTTEVVPQAEVLQSICIYGDAKNALGFGVSQESLELWQIKDGNKKILKKQSLPDNKTPVYLTLWSKKGKNYQFSWKHKAGKTNTLEVPNVDSSYLPRWDRAPRVGLSVSGKQNSAGKISSLLLQYD</sequence>
<evidence type="ECO:0000256" key="3">
    <source>
        <dbReference type="ARBA" id="ARBA00023295"/>
    </source>
</evidence>
<feature type="active site" description="Proton acceptor" evidence="4">
    <location>
        <position position="38"/>
    </location>
</feature>
<dbReference type="AlphaFoldDB" id="A0A7G7GDA4"/>
<keyword evidence="9" id="KW-1185">Reference proteome</keyword>
<reference evidence="8 9" key="1">
    <citation type="journal article" date="2018" name="Int. J. Syst. Evol. Microbiol.">
        <title>Adhaeribacter swui sp. nov., isolated from wet mud.</title>
        <authorList>
            <person name="Kim D.U."/>
            <person name="Kim K.W."/>
            <person name="Kang M.S."/>
            <person name="Kim J.Y."/>
            <person name="Jang J.H."/>
            <person name="Kim M.K."/>
        </authorList>
    </citation>
    <scope>NUCLEOTIDE SEQUENCE [LARGE SCALE GENOMIC DNA]</scope>
    <source>
        <strain evidence="8 9">KCTC 52873</strain>
    </source>
</reference>
<evidence type="ECO:0000256" key="2">
    <source>
        <dbReference type="ARBA" id="ARBA00022801"/>
    </source>
</evidence>
<dbReference type="RefSeq" id="WP_185271629.1">
    <property type="nucleotide sequence ID" value="NZ_CP055156.1"/>
</dbReference>
<dbReference type="CDD" id="cd08999">
    <property type="entry name" value="GH43_ABN-like"/>
    <property type="match status" value="1"/>
</dbReference>
<dbReference type="SUPFAM" id="SSF75005">
    <property type="entry name" value="Arabinanase/levansucrase/invertase"/>
    <property type="match status" value="1"/>
</dbReference>
<keyword evidence="2 6" id="KW-0378">Hydrolase</keyword>